<dbReference type="RefSeq" id="WP_248684424.1">
    <property type="nucleotide sequence ID" value="NZ_JALPRY010000023.1"/>
</dbReference>
<evidence type="ECO:0000313" key="2">
    <source>
        <dbReference type="EMBL" id="MCK8782075.1"/>
    </source>
</evidence>
<accession>A0ABT0IW51</accession>
<organism evidence="2 3">
    <name type="scientific">Neorhizobium turbinariae</name>
    <dbReference type="NCBI Taxonomy" id="2937795"/>
    <lineage>
        <taxon>Bacteria</taxon>
        <taxon>Pseudomonadati</taxon>
        <taxon>Pseudomonadota</taxon>
        <taxon>Alphaproteobacteria</taxon>
        <taxon>Hyphomicrobiales</taxon>
        <taxon>Rhizobiaceae</taxon>
        <taxon>Rhizobium/Agrobacterium group</taxon>
        <taxon>Neorhizobium</taxon>
    </lineage>
</organism>
<feature type="transmembrane region" description="Helical" evidence="1">
    <location>
        <begin position="27"/>
        <end position="45"/>
    </location>
</feature>
<proteinExistence type="predicted"/>
<keyword evidence="1" id="KW-0812">Transmembrane</keyword>
<reference evidence="2 3" key="1">
    <citation type="submission" date="2022-04" db="EMBL/GenBank/DDBJ databases">
        <title>Rhizobium coralii sp. nov., isolated from coral Turbinaria peltata.</title>
        <authorList>
            <person name="Sun H."/>
        </authorList>
    </citation>
    <scope>NUCLEOTIDE SEQUENCE [LARGE SCALE GENOMIC DNA]</scope>
    <source>
        <strain evidence="2 3">NTR19</strain>
    </source>
</reference>
<keyword evidence="1" id="KW-0472">Membrane</keyword>
<comment type="caution">
    <text evidence="2">The sequence shown here is derived from an EMBL/GenBank/DDBJ whole genome shotgun (WGS) entry which is preliminary data.</text>
</comment>
<keyword evidence="3" id="KW-1185">Reference proteome</keyword>
<protein>
    <submittedName>
        <fullName evidence="2">Pilus assembly protein</fullName>
    </submittedName>
</protein>
<name>A0ABT0IW51_9HYPH</name>
<sequence>MIQEAKLKMRHSGILIRLRDFLRDRRGVGAVEFALIAPILLSLYITSFEITVGLSVAKRVTRSASTIADLLTRESSVSSATLANMTAVGDSILFPFKPASKVIKVTGVKLDATGAPKVAWSWSSAGGAPYAVGTPVDVPNDMRLPDTFLIRAEVAVGHKLLMFLSGPEGSGYQNITIAREFFYRQRTGSEISCSGCS</sequence>
<dbReference type="EMBL" id="JALPRY010000023">
    <property type="protein sequence ID" value="MCK8782075.1"/>
    <property type="molecule type" value="Genomic_DNA"/>
</dbReference>
<dbReference type="Proteomes" id="UP001202827">
    <property type="component" value="Unassembled WGS sequence"/>
</dbReference>
<evidence type="ECO:0000313" key="3">
    <source>
        <dbReference type="Proteomes" id="UP001202827"/>
    </source>
</evidence>
<evidence type="ECO:0000256" key="1">
    <source>
        <dbReference type="SAM" id="Phobius"/>
    </source>
</evidence>
<keyword evidence="1" id="KW-1133">Transmembrane helix</keyword>
<gene>
    <name evidence="2" type="ORF">M0654_19015</name>
</gene>